<accession>A0A8H7ULR9</accession>
<dbReference type="InterPro" id="IPR027801">
    <property type="entry name" value="CENP-P"/>
</dbReference>
<protein>
    <submittedName>
        <fullName evidence="2">Uncharacterized protein</fullName>
    </submittedName>
</protein>
<evidence type="ECO:0000313" key="2">
    <source>
        <dbReference type="EMBL" id="KAG2184433.1"/>
    </source>
</evidence>
<gene>
    <name evidence="2" type="ORF">INT43_000342</name>
</gene>
<proteinExistence type="predicted"/>
<keyword evidence="3" id="KW-1185">Reference proteome</keyword>
<dbReference type="AlphaFoldDB" id="A0A8H7ULR9"/>
<feature type="compositionally biased region" description="Polar residues" evidence="1">
    <location>
        <begin position="34"/>
        <end position="64"/>
    </location>
</feature>
<sequence length="374" mass="42954">MASTPYQDDNDITFDDYRTANARFHSRLMAVQPGSETDQQSHPRSSGTFSRSNRPSSTFSYTSQQEREKAILLDKIENMREQVDYYRAERDSARQRRKDLAKRSKMTFEERIASEKDSEEDLQAVIEYLLSPIVTEEERMAAGDSLNESNIRVKALQSAEVIRASEVSHIAFTDIQKTLEKTPSQRTLGQYELAGKSFDEEFRISFRTDADAGRVIDLVITVSPSLYFDIGPFIDIFQAEGNLLGFFRILVHQARLLNERQRVFQSLRSRYEETNIRVEEIGYEQLRFSTSSENEPDLVLSWEMPRAQIPEQMEGMDVPKRELPIIQLEAIVSQQWTALDADGVMSKLPEQFQKLMQKQGVEQAAAILVSAMYS</sequence>
<comment type="caution">
    <text evidence="2">The sequence shown here is derived from an EMBL/GenBank/DDBJ whole genome shotgun (WGS) entry which is preliminary data.</text>
</comment>
<name>A0A8H7ULR9_MORIS</name>
<dbReference type="GO" id="GO:0000775">
    <property type="term" value="C:chromosome, centromeric region"/>
    <property type="evidence" value="ECO:0007669"/>
    <property type="project" value="InterPro"/>
</dbReference>
<evidence type="ECO:0000313" key="3">
    <source>
        <dbReference type="Proteomes" id="UP000654370"/>
    </source>
</evidence>
<organism evidence="2 3">
    <name type="scientific">Mortierella isabellina</name>
    <name type="common">Filamentous fungus</name>
    <name type="synonym">Umbelopsis isabellina</name>
    <dbReference type="NCBI Taxonomy" id="91625"/>
    <lineage>
        <taxon>Eukaryota</taxon>
        <taxon>Fungi</taxon>
        <taxon>Fungi incertae sedis</taxon>
        <taxon>Mucoromycota</taxon>
        <taxon>Mucoromycotina</taxon>
        <taxon>Umbelopsidomycetes</taxon>
        <taxon>Umbelopsidales</taxon>
        <taxon>Umbelopsidaceae</taxon>
        <taxon>Umbelopsis</taxon>
    </lineage>
</organism>
<dbReference type="PANTHER" id="PTHR28577:SF1">
    <property type="entry name" value="CENTROMERE PROTEIN P"/>
    <property type="match status" value="1"/>
</dbReference>
<dbReference type="Pfam" id="PF13096">
    <property type="entry name" value="CENP-P"/>
    <property type="match status" value="1"/>
</dbReference>
<dbReference type="GO" id="GO:0005634">
    <property type="term" value="C:nucleus"/>
    <property type="evidence" value="ECO:0007669"/>
    <property type="project" value="TreeGrafter"/>
</dbReference>
<dbReference type="OrthoDB" id="5976950at2759"/>
<dbReference type="Proteomes" id="UP000654370">
    <property type="component" value="Unassembled WGS sequence"/>
</dbReference>
<dbReference type="EMBL" id="JAEPQZ010000002">
    <property type="protein sequence ID" value="KAG2184433.1"/>
    <property type="molecule type" value="Genomic_DNA"/>
</dbReference>
<reference evidence="2" key="1">
    <citation type="submission" date="2020-12" db="EMBL/GenBank/DDBJ databases">
        <title>Metabolic potential, ecology and presence of endohyphal bacteria is reflected in genomic diversity of Mucoromycotina.</title>
        <authorList>
            <person name="Muszewska A."/>
            <person name="Okrasinska A."/>
            <person name="Steczkiewicz K."/>
            <person name="Drgas O."/>
            <person name="Orlowska M."/>
            <person name="Perlinska-Lenart U."/>
            <person name="Aleksandrzak-Piekarczyk T."/>
            <person name="Szatraj K."/>
            <person name="Zielenkiewicz U."/>
            <person name="Pilsyk S."/>
            <person name="Malc E."/>
            <person name="Mieczkowski P."/>
            <person name="Kruszewska J.S."/>
            <person name="Biernat P."/>
            <person name="Pawlowska J."/>
        </authorList>
    </citation>
    <scope>NUCLEOTIDE SEQUENCE</scope>
    <source>
        <strain evidence="2">WA0000067209</strain>
    </source>
</reference>
<dbReference type="GO" id="GO:0034080">
    <property type="term" value="P:CENP-A containing chromatin assembly"/>
    <property type="evidence" value="ECO:0007669"/>
    <property type="project" value="InterPro"/>
</dbReference>
<feature type="region of interest" description="Disordered" evidence="1">
    <location>
        <begin position="32"/>
        <end position="65"/>
    </location>
</feature>
<dbReference type="PANTHER" id="PTHR28577">
    <property type="entry name" value="CENTROMERE PROTEIN P"/>
    <property type="match status" value="1"/>
</dbReference>
<evidence type="ECO:0000256" key="1">
    <source>
        <dbReference type="SAM" id="MobiDB-lite"/>
    </source>
</evidence>